<evidence type="ECO:0000259" key="3">
    <source>
        <dbReference type="Pfam" id="PF25917"/>
    </source>
</evidence>
<dbReference type="PANTHER" id="PTHR30386">
    <property type="entry name" value="MEMBRANE FUSION SUBUNIT OF EMRAB-TOLC MULTIDRUG EFFLUX PUMP"/>
    <property type="match status" value="1"/>
</dbReference>
<comment type="caution">
    <text evidence="4">The sequence shown here is derived from an EMBL/GenBank/DDBJ whole genome shotgun (WGS) entry which is preliminary data.</text>
</comment>
<name>A0A5C6D096_9BACT</name>
<keyword evidence="1" id="KW-0175">Coiled coil</keyword>
<dbReference type="Proteomes" id="UP000318437">
    <property type="component" value="Unassembled WGS sequence"/>
</dbReference>
<dbReference type="AlphaFoldDB" id="A0A5C6D096"/>
<dbReference type="InterPro" id="IPR050739">
    <property type="entry name" value="MFP"/>
</dbReference>
<accession>A0A5C6D096</accession>
<evidence type="ECO:0000313" key="5">
    <source>
        <dbReference type="Proteomes" id="UP000318437"/>
    </source>
</evidence>
<evidence type="ECO:0000313" key="4">
    <source>
        <dbReference type="EMBL" id="TWU29595.1"/>
    </source>
</evidence>
<dbReference type="SUPFAM" id="SSF111369">
    <property type="entry name" value="HlyD-like secretion proteins"/>
    <property type="match status" value="2"/>
</dbReference>
<dbReference type="RefSeq" id="WP_146447597.1">
    <property type="nucleotide sequence ID" value="NZ_SJPS01000001.1"/>
</dbReference>
<evidence type="ECO:0000256" key="2">
    <source>
        <dbReference type="SAM" id="Phobius"/>
    </source>
</evidence>
<sequence>MIAFMTIIYVALVVLVFKVFKVKPSRWPIALLATIGILMLGIIVVLWTIAAPISTRAVVSRYVIQIVPIVKGQVISIPAEPNVPLKKGEVLYEIDPTPYEYQVNLSTAQLAAAKSNVTQLEASVRVAKATVEKAEADVATNQAASDVALAINKENPQAISKLKMVQAKESLAAAQAALAQAKASEDQAKAALVSAQDNIGVVESQLETAEFNLSGCTVKAPTDGFVTDWQIREGTYVVAMPFAAAGTFIDTEETMVVASLPAQMLLHVQPGNPVELAFKSQPGKLFRGKVENILQATGEGQFTTGGKLPSAAQLGSPGILAVKISLDEGQPIDELEMGAAGSVAIYTDWGKPFAMISKVTIRLKKWAYFLPLP</sequence>
<protein>
    <submittedName>
        <fullName evidence="4">Inner membrane protein YiaV</fullName>
    </submittedName>
</protein>
<gene>
    <name evidence="4" type="primary">yiaV</name>
    <name evidence="4" type="ORF">Pla144_03730</name>
</gene>
<evidence type="ECO:0000256" key="1">
    <source>
        <dbReference type="SAM" id="Coils"/>
    </source>
</evidence>
<feature type="domain" description="Multidrug resistance protein MdtA-like barrel-sandwich hybrid" evidence="3">
    <location>
        <begin position="64"/>
        <end position="239"/>
    </location>
</feature>
<keyword evidence="2" id="KW-1133">Transmembrane helix</keyword>
<dbReference type="Pfam" id="PF25917">
    <property type="entry name" value="BSH_RND"/>
    <property type="match status" value="1"/>
</dbReference>
<feature type="transmembrane region" description="Helical" evidence="2">
    <location>
        <begin position="29"/>
        <end position="50"/>
    </location>
</feature>
<feature type="transmembrane region" description="Helical" evidence="2">
    <location>
        <begin position="6"/>
        <end position="22"/>
    </location>
</feature>
<organism evidence="4 5">
    <name type="scientific">Bythopirellula polymerisocia</name>
    <dbReference type="NCBI Taxonomy" id="2528003"/>
    <lineage>
        <taxon>Bacteria</taxon>
        <taxon>Pseudomonadati</taxon>
        <taxon>Planctomycetota</taxon>
        <taxon>Planctomycetia</taxon>
        <taxon>Pirellulales</taxon>
        <taxon>Lacipirellulaceae</taxon>
        <taxon>Bythopirellula</taxon>
    </lineage>
</organism>
<feature type="coiled-coil region" evidence="1">
    <location>
        <begin position="164"/>
        <end position="198"/>
    </location>
</feature>
<dbReference type="InterPro" id="IPR058625">
    <property type="entry name" value="MdtA-like_BSH"/>
</dbReference>
<dbReference type="EMBL" id="SJPS01000001">
    <property type="protein sequence ID" value="TWU29595.1"/>
    <property type="molecule type" value="Genomic_DNA"/>
</dbReference>
<dbReference type="Gene3D" id="2.40.30.170">
    <property type="match status" value="1"/>
</dbReference>
<keyword evidence="2" id="KW-0812">Transmembrane</keyword>
<dbReference type="Gene3D" id="2.40.50.100">
    <property type="match status" value="1"/>
</dbReference>
<proteinExistence type="predicted"/>
<feature type="coiled-coil region" evidence="1">
    <location>
        <begin position="110"/>
        <end position="137"/>
    </location>
</feature>
<keyword evidence="2" id="KW-0472">Membrane</keyword>
<keyword evidence="5" id="KW-1185">Reference proteome</keyword>
<dbReference type="PANTHER" id="PTHR30386:SF18">
    <property type="entry name" value="INNER MEMBRANE PROTEIN YIAV-RELATED"/>
    <property type="match status" value="1"/>
</dbReference>
<dbReference type="OrthoDB" id="9811754at2"/>
<reference evidence="4 5" key="1">
    <citation type="submission" date="2019-02" db="EMBL/GenBank/DDBJ databases">
        <title>Deep-cultivation of Planctomycetes and their phenomic and genomic characterization uncovers novel biology.</title>
        <authorList>
            <person name="Wiegand S."/>
            <person name="Jogler M."/>
            <person name="Boedeker C."/>
            <person name="Pinto D."/>
            <person name="Vollmers J."/>
            <person name="Rivas-Marin E."/>
            <person name="Kohn T."/>
            <person name="Peeters S.H."/>
            <person name="Heuer A."/>
            <person name="Rast P."/>
            <person name="Oberbeckmann S."/>
            <person name="Bunk B."/>
            <person name="Jeske O."/>
            <person name="Meyerdierks A."/>
            <person name="Storesund J.E."/>
            <person name="Kallscheuer N."/>
            <person name="Luecker S."/>
            <person name="Lage O.M."/>
            <person name="Pohl T."/>
            <person name="Merkel B.J."/>
            <person name="Hornburger P."/>
            <person name="Mueller R.-W."/>
            <person name="Bruemmer F."/>
            <person name="Labrenz M."/>
            <person name="Spormann A.M."/>
            <person name="Op Den Camp H."/>
            <person name="Overmann J."/>
            <person name="Amann R."/>
            <person name="Jetten M.S.M."/>
            <person name="Mascher T."/>
            <person name="Medema M.H."/>
            <person name="Devos D.P."/>
            <person name="Kaster A.-K."/>
            <person name="Ovreas L."/>
            <person name="Rohde M."/>
            <person name="Galperin M.Y."/>
            <person name="Jogler C."/>
        </authorList>
    </citation>
    <scope>NUCLEOTIDE SEQUENCE [LARGE SCALE GENOMIC DNA]</scope>
    <source>
        <strain evidence="4 5">Pla144</strain>
    </source>
</reference>